<dbReference type="RefSeq" id="WP_151136038.1">
    <property type="nucleotide sequence ID" value="NZ_CP043311.1"/>
</dbReference>
<dbReference type="GO" id="GO:0015562">
    <property type="term" value="F:efflux transmembrane transporter activity"/>
    <property type="evidence" value="ECO:0007669"/>
    <property type="project" value="InterPro"/>
</dbReference>
<dbReference type="Proteomes" id="UP000327179">
    <property type="component" value="Chromosome"/>
</dbReference>
<evidence type="ECO:0000256" key="4">
    <source>
        <dbReference type="ARBA" id="ARBA00022452"/>
    </source>
</evidence>
<dbReference type="InterPro" id="IPR010130">
    <property type="entry name" value="T1SS_OMP_TolC"/>
</dbReference>
<comment type="subcellular location">
    <subcellularLocation>
        <location evidence="1">Cell outer membrane</location>
    </subcellularLocation>
</comment>
<dbReference type="KEGG" id="plal:FXN65_21030"/>
<dbReference type="PANTHER" id="PTHR30026:SF20">
    <property type="entry name" value="OUTER MEMBRANE PROTEIN TOLC"/>
    <property type="match status" value="1"/>
</dbReference>
<name>A0A5J6QSV7_9GAMM</name>
<dbReference type="GO" id="GO:1990281">
    <property type="term" value="C:efflux pump complex"/>
    <property type="evidence" value="ECO:0007669"/>
    <property type="project" value="TreeGrafter"/>
</dbReference>
<dbReference type="InterPro" id="IPR051906">
    <property type="entry name" value="TolC-like"/>
</dbReference>
<dbReference type="GO" id="GO:0015288">
    <property type="term" value="F:porin activity"/>
    <property type="evidence" value="ECO:0007669"/>
    <property type="project" value="TreeGrafter"/>
</dbReference>
<keyword evidence="7" id="KW-0998">Cell outer membrane</keyword>
<sequence>MRARMAMAGFLGAVALPATAMDLSEAWNVYQNQGPTYLASVHERQAGQEYKELGKAGLLPNINATAYWKRVDGTSEQDNIFGRSVESDLEYDSKGAVVELRQPLFNKQRMAEYRQGNQRTLFSDAVFDAKTQESAVSLASRYFSVLLALETIDLAKVKLKNLEQQVLAAKRRFQLGDGTVIDVDQASARRDLAQAELIEAEDSLLVARRLLQELLGVLPEEMSTLRTEFPTPPLEPPTLQDWISDARANNPTIIARSRSLDIADEEVNRAKAGHWPTLDFVAAYNDAESDSVSTQNQTNKYGSVGVEFRMPIFAGGATNAQVRQASANRELANDQLNSSREEVLSGTTREFRGVQSGEQRVRALEKAVVSSERAQDSARKGFQAGTSTNLDILNAEEQAFIARRDLLEAKLRYLLSRLRLAAAVGSLGEDDIQQANAYLGPSLSMHP</sequence>
<keyword evidence="11" id="KW-1185">Reference proteome</keyword>
<evidence type="ECO:0000256" key="2">
    <source>
        <dbReference type="ARBA" id="ARBA00007613"/>
    </source>
</evidence>
<feature type="coiled-coil region" evidence="8">
    <location>
        <begin position="145"/>
        <end position="203"/>
    </location>
</feature>
<dbReference type="AlphaFoldDB" id="A0A5J6QSV7"/>
<evidence type="ECO:0000256" key="9">
    <source>
        <dbReference type="SAM" id="SignalP"/>
    </source>
</evidence>
<dbReference type="NCBIfam" id="TIGR01844">
    <property type="entry name" value="type_I_sec_TolC"/>
    <property type="match status" value="1"/>
</dbReference>
<accession>A0A5J6QSV7</accession>
<dbReference type="Pfam" id="PF02321">
    <property type="entry name" value="OEP"/>
    <property type="match status" value="2"/>
</dbReference>
<reference evidence="10 11" key="1">
    <citation type="submission" date="2019-08" db="EMBL/GenBank/DDBJ databases">
        <title>Whole-genome Sequencing of e-waste polymer degrading bacterium Pseudomonas sp. strain PE08.</title>
        <authorList>
            <person name="Kirdat K."/>
            <person name="Debbarma P."/>
            <person name="Narawade N."/>
            <person name="Suyal D."/>
            <person name="Thorat V."/>
            <person name="Shouche Y."/>
            <person name="Goel R."/>
            <person name="Yadav A."/>
        </authorList>
    </citation>
    <scope>NUCLEOTIDE SEQUENCE [LARGE SCALE GENOMIC DNA]</scope>
    <source>
        <strain evidence="10 11">PE08</strain>
    </source>
</reference>
<dbReference type="EMBL" id="CP043311">
    <property type="protein sequence ID" value="QEY64421.1"/>
    <property type="molecule type" value="Genomic_DNA"/>
</dbReference>
<feature type="signal peptide" evidence="9">
    <location>
        <begin position="1"/>
        <end position="20"/>
    </location>
</feature>
<evidence type="ECO:0000256" key="6">
    <source>
        <dbReference type="ARBA" id="ARBA00023136"/>
    </source>
</evidence>
<feature type="chain" id="PRO_5023832006" evidence="9">
    <location>
        <begin position="21"/>
        <end position="447"/>
    </location>
</feature>
<comment type="similarity">
    <text evidence="2">Belongs to the outer membrane factor (OMF) (TC 1.B.17) family.</text>
</comment>
<keyword evidence="4" id="KW-1134">Transmembrane beta strand</keyword>
<gene>
    <name evidence="10" type="ORF">FXN65_21030</name>
</gene>
<evidence type="ECO:0000256" key="1">
    <source>
        <dbReference type="ARBA" id="ARBA00004442"/>
    </source>
</evidence>
<dbReference type="GO" id="GO:0009279">
    <property type="term" value="C:cell outer membrane"/>
    <property type="evidence" value="ECO:0007669"/>
    <property type="project" value="UniProtKB-SubCell"/>
</dbReference>
<keyword evidence="3" id="KW-0813">Transport</keyword>
<keyword evidence="9" id="KW-0732">Signal</keyword>
<evidence type="ECO:0000256" key="7">
    <source>
        <dbReference type="ARBA" id="ARBA00023237"/>
    </source>
</evidence>
<evidence type="ECO:0000313" key="11">
    <source>
        <dbReference type="Proteomes" id="UP000327179"/>
    </source>
</evidence>
<protein>
    <submittedName>
        <fullName evidence="10">TolC family outer membrane protein</fullName>
    </submittedName>
</protein>
<evidence type="ECO:0000256" key="5">
    <source>
        <dbReference type="ARBA" id="ARBA00022692"/>
    </source>
</evidence>
<keyword evidence="6" id="KW-0472">Membrane</keyword>
<evidence type="ECO:0000313" key="10">
    <source>
        <dbReference type="EMBL" id="QEY64421.1"/>
    </source>
</evidence>
<dbReference type="InterPro" id="IPR003423">
    <property type="entry name" value="OMP_efflux"/>
</dbReference>
<dbReference type="PANTHER" id="PTHR30026">
    <property type="entry name" value="OUTER MEMBRANE PROTEIN TOLC"/>
    <property type="match status" value="1"/>
</dbReference>
<evidence type="ECO:0000256" key="8">
    <source>
        <dbReference type="SAM" id="Coils"/>
    </source>
</evidence>
<dbReference type="Gene3D" id="1.20.1600.10">
    <property type="entry name" value="Outer membrane efflux proteins (OEP)"/>
    <property type="match status" value="1"/>
</dbReference>
<evidence type="ECO:0000256" key="3">
    <source>
        <dbReference type="ARBA" id="ARBA00022448"/>
    </source>
</evidence>
<keyword evidence="5" id="KW-0812">Transmembrane</keyword>
<keyword evidence="8" id="KW-0175">Coiled coil</keyword>
<proteinExistence type="inferred from homology"/>
<organism evidence="10 11">
    <name type="scientific">Metapseudomonas lalkuanensis</name>
    <dbReference type="NCBI Taxonomy" id="2604832"/>
    <lineage>
        <taxon>Bacteria</taxon>
        <taxon>Pseudomonadati</taxon>
        <taxon>Pseudomonadota</taxon>
        <taxon>Gammaproteobacteria</taxon>
        <taxon>Pseudomonadales</taxon>
        <taxon>Pseudomonadaceae</taxon>
        <taxon>Metapseudomonas</taxon>
    </lineage>
</organism>
<dbReference type="SUPFAM" id="SSF56954">
    <property type="entry name" value="Outer membrane efflux proteins (OEP)"/>
    <property type="match status" value="1"/>
</dbReference>